<reference evidence="2 3" key="2">
    <citation type="journal article" date="2013" name="PLoS Genet.">
        <title>Comparative genome structure, secondary metabolite, and effector coding capacity across Cochliobolus pathogens.</title>
        <authorList>
            <person name="Condon B.J."/>
            <person name="Leng Y."/>
            <person name="Wu D."/>
            <person name="Bushley K.E."/>
            <person name="Ohm R.A."/>
            <person name="Otillar R."/>
            <person name="Martin J."/>
            <person name="Schackwitz W."/>
            <person name="Grimwood J."/>
            <person name="MohdZainudin N."/>
            <person name="Xue C."/>
            <person name="Wang R."/>
            <person name="Manning V.A."/>
            <person name="Dhillon B."/>
            <person name="Tu Z.J."/>
            <person name="Steffenson B.J."/>
            <person name="Salamov A."/>
            <person name="Sun H."/>
            <person name="Lowry S."/>
            <person name="LaButti K."/>
            <person name="Han J."/>
            <person name="Copeland A."/>
            <person name="Lindquist E."/>
            <person name="Barry K."/>
            <person name="Schmutz J."/>
            <person name="Baker S.E."/>
            <person name="Ciuffetti L.M."/>
            <person name="Grigoriev I.V."/>
            <person name="Zhong S."/>
            <person name="Turgeon B.G."/>
        </authorList>
    </citation>
    <scope>NUCLEOTIDE SEQUENCE [LARGE SCALE GENOMIC DNA]</scope>
    <source>
        <strain evidence="3">28A</strain>
    </source>
</reference>
<organism evidence="2 3">
    <name type="scientific">Exserohilum turcicum (strain 28A)</name>
    <name type="common">Northern leaf blight fungus</name>
    <name type="synonym">Setosphaeria turcica</name>
    <dbReference type="NCBI Taxonomy" id="671987"/>
    <lineage>
        <taxon>Eukaryota</taxon>
        <taxon>Fungi</taxon>
        <taxon>Dikarya</taxon>
        <taxon>Ascomycota</taxon>
        <taxon>Pezizomycotina</taxon>
        <taxon>Dothideomycetes</taxon>
        <taxon>Pleosporomycetidae</taxon>
        <taxon>Pleosporales</taxon>
        <taxon>Pleosporineae</taxon>
        <taxon>Pleosporaceae</taxon>
        <taxon>Exserohilum</taxon>
    </lineage>
</organism>
<keyword evidence="3" id="KW-1185">Reference proteome</keyword>
<accession>R0KG32</accession>
<proteinExistence type="predicted"/>
<feature type="compositionally biased region" description="Polar residues" evidence="1">
    <location>
        <begin position="16"/>
        <end position="38"/>
    </location>
</feature>
<feature type="compositionally biased region" description="Basic and acidic residues" evidence="1">
    <location>
        <begin position="1"/>
        <end position="15"/>
    </location>
</feature>
<gene>
    <name evidence="2" type="ORF">SETTUDRAFT_38929</name>
</gene>
<dbReference type="AlphaFoldDB" id="R0KG32"/>
<evidence type="ECO:0000313" key="3">
    <source>
        <dbReference type="Proteomes" id="UP000016935"/>
    </source>
</evidence>
<feature type="region of interest" description="Disordered" evidence="1">
    <location>
        <begin position="1"/>
        <end position="76"/>
    </location>
</feature>
<sequence>MSIPKDTPKTNESHPQHNQTHPSDTTSTTKQANPTAPSFKTHPQRRFATLHAPVRIKPVRQPTVPPASSDLHSGKAQNFIWPGKDIQGQFSFRFKNEHVHVDGSLQ</sequence>
<dbReference type="HOGENOM" id="CLU_2224826_0_0_1"/>
<name>R0KG32_EXST2</name>
<evidence type="ECO:0000313" key="2">
    <source>
        <dbReference type="EMBL" id="EOA88259.1"/>
    </source>
</evidence>
<dbReference type="Proteomes" id="UP000016935">
    <property type="component" value="Unassembled WGS sequence"/>
</dbReference>
<dbReference type="RefSeq" id="XP_008024112.1">
    <property type="nucleotide sequence ID" value="XM_008025921.1"/>
</dbReference>
<dbReference type="EMBL" id="KB908548">
    <property type="protein sequence ID" value="EOA88259.1"/>
    <property type="molecule type" value="Genomic_DNA"/>
</dbReference>
<evidence type="ECO:0000256" key="1">
    <source>
        <dbReference type="SAM" id="MobiDB-lite"/>
    </source>
</evidence>
<dbReference type="GeneID" id="19404421"/>
<reference evidence="2 3" key="1">
    <citation type="journal article" date="2012" name="PLoS Pathog.">
        <title>Diverse lifestyles and strategies of plant pathogenesis encoded in the genomes of eighteen Dothideomycetes fungi.</title>
        <authorList>
            <person name="Ohm R.A."/>
            <person name="Feau N."/>
            <person name="Henrissat B."/>
            <person name="Schoch C.L."/>
            <person name="Horwitz B.A."/>
            <person name="Barry K.W."/>
            <person name="Condon B.J."/>
            <person name="Copeland A.C."/>
            <person name="Dhillon B."/>
            <person name="Glaser F."/>
            <person name="Hesse C.N."/>
            <person name="Kosti I."/>
            <person name="LaButti K."/>
            <person name="Lindquist E.A."/>
            <person name="Lucas S."/>
            <person name="Salamov A.A."/>
            <person name="Bradshaw R.E."/>
            <person name="Ciuffetti L."/>
            <person name="Hamelin R.C."/>
            <person name="Kema G.H.J."/>
            <person name="Lawrence C."/>
            <person name="Scott J.A."/>
            <person name="Spatafora J.W."/>
            <person name="Turgeon B.G."/>
            <person name="de Wit P.J.G.M."/>
            <person name="Zhong S."/>
            <person name="Goodwin S.B."/>
            <person name="Grigoriev I.V."/>
        </authorList>
    </citation>
    <scope>NUCLEOTIDE SEQUENCE [LARGE SCALE GENOMIC DNA]</scope>
    <source>
        <strain evidence="3">28A</strain>
    </source>
</reference>
<protein>
    <submittedName>
        <fullName evidence="2">Uncharacterized protein</fullName>
    </submittedName>
</protein>